<dbReference type="InterPro" id="IPR027417">
    <property type="entry name" value="P-loop_NTPase"/>
</dbReference>
<dbReference type="Pfam" id="PF03567">
    <property type="entry name" value="Sulfotransfer_2"/>
    <property type="match status" value="1"/>
</dbReference>
<accession>A0ABX0W883</accession>
<name>A0ABX0W883_9RHOB</name>
<keyword evidence="2" id="KW-1185">Reference proteome</keyword>
<dbReference type="SUPFAM" id="SSF52540">
    <property type="entry name" value="P-loop containing nucleoside triphosphate hydrolases"/>
    <property type="match status" value="1"/>
</dbReference>
<evidence type="ECO:0000313" key="2">
    <source>
        <dbReference type="Proteomes" id="UP001429564"/>
    </source>
</evidence>
<protein>
    <recommendedName>
        <fullName evidence="3">Sulfotransferase family protein</fullName>
    </recommendedName>
</protein>
<dbReference type="Gene3D" id="3.40.50.300">
    <property type="entry name" value="P-loop containing nucleotide triphosphate hydrolases"/>
    <property type="match status" value="1"/>
</dbReference>
<reference evidence="1 2" key="1">
    <citation type="submission" date="2018-05" db="EMBL/GenBank/DDBJ databases">
        <authorList>
            <person name="Zhang Y.-J."/>
        </authorList>
    </citation>
    <scope>NUCLEOTIDE SEQUENCE [LARGE SCALE GENOMIC DNA]</scope>
    <source>
        <strain evidence="1 2">CY04</strain>
    </source>
</reference>
<proteinExistence type="predicted"/>
<comment type="caution">
    <text evidence="1">The sequence shown here is derived from an EMBL/GenBank/DDBJ whole genome shotgun (WGS) entry which is preliminary data.</text>
</comment>
<gene>
    <name evidence="1" type="ORF">DL239_12325</name>
</gene>
<dbReference type="InterPro" id="IPR005331">
    <property type="entry name" value="Sulfotransferase"/>
</dbReference>
<dbReference type="EMBL" id="QHLQ01000011">
    <property type="protein sequence ID" value="NIZ61757.1"/>
    <property type="molecule type" value="Genomic_DNA"/>
</dbReference>
<organism evidence="1 2">
    <name type="scientific">Parasedimentitalea denitrificans</name>
    <dbReference type="NCBI Taxonomy" id="2211118"/>
    <lineage>
        <taxon>Bacteria</taxon>
        <taxon>Pseudomonadati</taxon>
        <taxon>Pseudomonadota</taxon>
        <taxon>Alphaproteobacteria</taxon>
        <taxon>Rhodobacterales</taxon>
        <taxon>Paracoccaceae</taxon>
        <taxon>Parasedimentitalea</taxon>
    </lineage>
</organism>
<evidence type="ECO:0008006" key="3">
    <source>
        <dbReference type="Google" id="ProtNLM"/>
    </source>
</evidence>
<dbReference type="Proteomes" id="UP001429564">
    <property type="component" value="Unassembled WGS sequence"/>
</dbReference>
<evidence type="ECO:0000313" key="1">
    <source>
        <dbReference type="EMBL" id="NIZ61757.1"/>
    </source>
</evidence>
<sequence>MPIYKKNGKAVLFVHIPKSAGTTVDHIFLSNGWKVTFQDGGGRADTILRHMKCSFQHFHASLLTQMINPHSFDAVFTILRNPLSRLKSEYRWRMEHGSGPQIEFNTWVTRMFRAYYRNRFVLDNHIRPQGQFILPGAQITALENGLEHTMTGLSHILGESFVYDPNTRRNTSERCKAEIPTSAMTTWLIRRFYARDFALHRRALRPDIAQSTEVEGQWTGTGT</sequence>
<dbReference type="RefSeq" id="WP_167684392.1">
    <property type="nucleotide sequence ID" value="NZ_QHLQ01000011.1"/>
</dbReference>